<dbReference type="AlphaFoldDB" id="A0A5E8GT63"/>
<dbReference type="NCBIfam" id="TIGR02246">
    <property type="entry name" value="SgcJ/EcaC family oxidoreductase"/>
    <property type="match status" value="1"/>
</dbReference>
<dbReference type="EMBL" id="ACCU02000003">
    <property type="protein sequence ID" value="EEE43023.1"/>
    <property type="molecule type" value="Genomic_DNA"/>
</dbReference>
<reference evidence="2 3" key="1">
    <citation type="submission" date="2008-01" db="EMBL/GenBank/DDBJ databases">
        <authorList>
            <person name="Wagner-Dobler I."/>
            <person name="Ferriera S."/>
            <person name="Johnson J."/>
            <person name="Kravitz S."/>
            <person name="Beeson K."/>
            <person name="Sutton G."/>
            <person name="Rogers Y.-H."/>
            <person name="Friedman R."/>
            <person name="Frazier M."/>
            <person name="Venter J.C."/>
        </authorList>
    </citation>
    <scope>NUCLEOTIDE SEQUENCE [LARGE SCALE GENOMIC DNA]</scope>
    <source>
        <strain evidence="3">DSM 17067 / NCIMB 14079 / DFL-11</strain>
    </source>
</reference>
<dbReference type="InterPro" id="IPR027843">
    <property type="entry name" value="DUF4440"/>
</dbReference>
<comment type="caution">
    <text evidence="2">The sequence shown here is derived from an EMBL/GenBank/DDBJ whole genome shotgun (WGS) entry which is preliminary data.</text>
</comment>
<protein>
    <recommendedName>
        <fullName evidence="1">DUF4440 domain-containing protein</fullName>
    </recommendedName>
</protein>
<dbReference type="Gene3D" id="3.10.450.50">
    <property type="match status" value="1"/>
</dbReference>
<feature type="domain" description="DUF4440" evidence="1">
    <location>
        <begin position="10"/>
        <end position="108"/>
    </location>
</feature>
<proteinExistence type="predicted"/>
<sequence length="150" mass="16930">MTQRYETGEEITRAFFEAWNAQDLDRLAGLFVEDADFVNVVGLWWTTRRQIRKAHDYGFRKIFQKARVEIVALKSRPLGDDVEVVHTVSTLDGQTDEHGIIAGQRTAVITIVAHRQREGGFRIESCQNTDRVDGADTHLNTGAGFRPASN</sequence>
<dbReference type="Pfam" id="PF14534">
    <property type="entry name" value="DUF4440"/>
    <property type="match status" value="1"/>
</dbReference>
<dbReference type="Proteomes" id="UP000004703">
    <property type="component" value="Chromosome"/>
</dbReference>
<reference evidence="2 3" key="2">
    <citation type="submission" date="2013-04" db="EMBL/GenBank/DDBJ databases">
        <authorList>
            <person name="Fiebig A."/>
            <person name="Pradella S."/>
            <person name="Wagner-Doebler I."/>
        </authorList>
    </citation>
    <scope>NUCLEOTIDE SEQUENCE [LARGE SCALE GENOMIC DNA]</scope>
    <source>
        <strain evidence="3">DSM 17067 / NCIMB 14079 / DFL-11</strain>
    </source>
</reference>
<accession>A0A5E8GT63</accession>
<evidence type="ECO:0000313" key="2">
    <source>
        <dbReference type="EMBL" id="EEE43023.1"/>
    </source>
</evidence>
<organism evidence="2 3">
    <name type="scientific">Roseibium alexandrii (strain DSM 17067 / NCIMB 14079 / DFL-11)</name>
    <name type="common">Labrenzia alexandrii</name>
    <dbReference type="NCBI Taxonomy" id="244592"/>
    <lineage>
        <taxon>Bacteria</taxon>
        <taxon>Pseudomonadati</taxon>
        <taxon>Pseudomonadota</taxon>
        <taxon>Alphaproteobacteria</taxon>
        <taxon>Hyphomicrobiales</taxon>
        <taxon>Stappiaceae</taxon>
        <taxon>Roseibium</taxon>
    </lineage>
</organism>
<evidence type="ECO:0000259" key="1">
    <source>
        <dbReference type="Pfam" id="PF14534"/>
    </source>
</evidence>
<dbReference type="InterPro" id="IPR032710">
    <property type="entry name" value="NTF2-like_dom_sf"/>
</dbReference>
<name>A0A5E8GT63_ROSAD</name>
<dbReference type="InterPro" id="IPR011944">
    <property type="entry name" value="Steroid_delta5-4_isomerase"/>
</dbReference>
<evidence type="ECO:0000313" key="3">
    <source>
        <dbReference type="Proteomes" id="UP000004703"/>
    </source>
</evidence>
<dbReference type="SUPFAM" id="SSF54427">
    <property type="entry name" value="NTF2-like"/>
    <property type="match status" value="1"/>
</dbReference>
<gene>
    <name evidence="2" type="ORF">SADFL11_309</name>
</gene>
<dbReference type="RefSeq" id="WP_008188818.1">
    <property type="nucleotide sequence ID" value="NZ_CM011002.1"/>
</dbReference>